<dbReference type="eggNOG" id="COG1535">
    <property type="taxonomic scope" value="Bacteria"/>
</dbReference>
<sequence>MAGIPAIRPYPMPTREELPASDVAWTVDPDRAVLLVHDLQKYFLAAFPAGRQPVVDLVDNAARVRARCAELGVPVAYTAQPGGMSRQERGLLKDFWGPGMTPSPEHREVVDPVAPADGDWKLTKWRYSAFFKTDLLERMRATGRDQLILCGVYAHVGVLMTAVDAFTHDIQPFLVADAIADFSAEDHRMALEYAATRCAALTTTGELLTALAAPRVAVAAGRESA</sequence>
<keyword evidence="4" id="KW-1185">Reference proteome</keyword>
<dbReference type="AlphaFoldDB" id="A0A089X6A7"/>
<dbReference type="STRING" id="1907.SGLAU_17220"/>
<dbReference type="InterPro" id="IPR036380">
    <property type="entry name" value="Isochorismatase-like_sf"/>
</dbReference>
<dbReference type="PANTHER" id="PTHR43540:SF3">
    <property type="entry name" value="ENTEROBACTIN SYNTHASE COMPONENT B"/>
    <property type="match status" value="1"/>
</dbReference>
<protein>
    <submittedName>
        <fullName evidence="3">Putative isochorismatase</fullName>
        <ecNumber evidence="3">3.3.2.1</ecNumber>
    </submittedName>
</protein>
<dbReference type="KEGG" id="sgu:SGLAU_17220"/>
<dbReference type="InterPro" id="IPR000868">
    <property type="entry name" value="Isochorismatase-like_dom"/>
</dbReference>
<dbReference type="PRINTS" id="PR01398">
    <property type="entry name" value="ISCHRISMTASE"/>
</dbReference>
<name>A0A089X6A7_STRGA</name>
<proteinExistence type="predicted"/>
<evidence type="ECO:0000259" key="2">
    <source>
        <dbReference type="Pfam" id="PF00857"/>
    </source>
</evidence>
<dbReference type="PIRSF" id="PIRSF001111">
    <property type="entry name" value="Isochorismatase"/>
    <property type="match status" value="1"/>
</dbReference>
<dbReference type="EC" id="3.3.2.1" evidence="3"/>
<dbReference type="InterPro" id="IPR016291">
    <property type="entry name" value="Isochorismatase"/>
</dbReference>
<dbReference type="GO" id="GO:0008908">
    <property type="term" value="F:isochorismatase activity"/>
    <property type="evidence" value="ECO:0007669"/>
    <property type="project" value="UniProtKB-EC"/>
</dbReference>
<dbReference type="RefSeq" id="WP_043502463.1">
    <property type="nucleotide sequence ID" value="NZ_CP009438.1"/>
</dbReference>
<evidence type="ECO:0000313" key="4">
    <source>
        <dbReference type="Proteomes" id="UP000029482"/>
    </source>
</evidence>
<evidence type="ECO:0000256" key="1">
    <source>
        <dbReference type="ARBA" id="ARBA00022801"/>
    </source>
</evidence>
<dbReference type="HOGENOM" id="CLU_068979_2_1_11"/>
<accession>A0A089X6A7</accession>
<dbReference type="Pfam" id="PF00857">
    <property type="entry name" value="Isochorismatase"/>
    <property type="match status" value="1"/>
</dbReference>
<dbReference type="Proteomes" id="UP000029482">
    <property type="component" value="Chromosome"/>
</dbReference>
<dbReference type="SUPFAM" id="SSF52499">
    <property type="entry name" value="Isochorismatase-like hydrolases"/>
    <property type="match status" value="1"/>
</dbReference>
<feature type="domain" description="Isochorismatase-like" evidence="2">
    <location>
        <begin position="33"/>
        <end position="204"/>
    </location>
</feature>
<gene>
    <name evidence="3" type="primary">phzA</name>
    <name evidence="3" type="ORF">SGLAU_17220</name>
</gene>
<keyword evidence="1 3" id="KW-0378">Hydrolase</keyword>
<evidence type="ECO:0000313" key="3">
    <source>
        <dbReference type="EMBL" id="AIR99407.1"/>
    </source>
</evidence>
<dbReference type="Gene3D" id="3.40.50.850">
    <property type="entry name" value="Isochorismatase-like"/>
    <property type="match status" value="1"/>
</dbReference>
<dbReference type="OrthoDB" id="5794853at2"/>
<dbReference type="PANTHER" id="PTHR43540">
    <property type="entry name" value="PEROXYUREIDOACRYLATE/UREIDOACRYLATE AMIDOHYDROLASE-RELATED"/>
    <property type="match status" value="1"/>
</dbReference>
<dbReference type="InterPro" id="IPR050272">
    <property type="entry name" value="Isochorismatase-like_hydrls"/>
</dbReference>
<organism evidence="3 4">
    <name type="scientific">Streptomyces glaucescens</name>
    <dbReference type="NCBI Taxonomy" id="1907"/>
    <lineage>
        <taxon>Bacteria</taxon>
        <taxon>Bacillati</taxon>
        <taxon>Actinomycetota</taxon>
        <taxon>Actinomycetes</taxon>
        <taxon>Kitasatosporales</taxon>
        <taxon>Streptomycetaceae</taxon>
        <taxon>Streptomyces</taxon>
    </lineage>
</organism>
<dbReference type="EMBL" id="CP009438">
    <property type="protein sequence ID" value="AIR99407.1"/>
    <property type="molecule type" value="Genomic_DNA"/>
</dbReference>
<reference evidence="4" key="1">
    <citation type="journal article" date="2015" name="J. Biotechnol.">
        <title>Complete genome sequence of the actinobacterium Streptomyces glaucescens GLA.O (DSM 40922) consisting of a linear chromosome and one linear plasmid.</title>
        <authorList>
            <person name="Ortseifen V."/>
            <person name="Winkler A."/>
            <person name="Albersmeier A."/>
            <person name="Wendler S."/>
            <person name="Puhler A."/>
            <person name="Kalinowski J."/>
            <person name="Ruckert C."/>
        </authorList>
    </citation>
    <scope>NUCLEOTIDE SEQUENCE [LARGE SCALE GENOMIC DNA]</scope>
    <source>
        <strain evidence="4">DSM 40922 / GLA O</strain>
    </source>
</reference>